<organism evidence="1 2">
    <name type="scientific">Lishizhenia tianjinensis</name>
    <dbReference type="NCBI Taxonomy" id="477690"/>
    <lineage>
        <taxon>Bacteria</taxon>
        <taxon>Pseudomonadati</taxon>
        <taxon>Bacteroidota</taxon>
        <taxon>Flavobacteriia</taxon>
        <taxon>Flavobacteriales</taxon>
        <taxon>Crocinitomicaceae</taxon>
        <taxon>Lishizhenia</taxon>
    </lineage>
</organism>
<evidence type="ECO:0000313" key="1">
    <source>
        <dbReference type="EMBL" id="SFT89935.1"/>
    </source>
</evidence>
<name>A0A1I7BRX6_9FLAO</name>
<gene>
    <name evidence="1" type="ORF">SAMN05216474_3037</name>
</gene>
<dbReference type="STRING" id="477690.SAMN05216474_3037"/>
<dbReference type="Proteomes" id="UP000236454">
    <property type="component" value="Unassembled WGS sequence"/>
</dbReference>
<dbReference type="AlphaFoldDB" id="A0A1I7BRX6"/>
<accession>A0A1I7BRX6</accession>
<proteinExistence type="predicted"/>
<reference evidence="1 2" key="1">
    <citation type="submission" date="2016-10" db="EMBL/GenBank/DDBJ databases">
        <authorList>
            <person name="de Groot N.N."/>
        </authorList>
    </citation>
    <scope>NUCLEOTIDE SEQUENCE [LARGE SCALE GENOMIC DNA]</scope>
    <source>
        <strain evidence="1 2">CGMCC 1.7005</strain>
    </source>
</reference>
<keyword evidence="2" id="KW-1185">Reference proteome</keyword>
<dbReference type="RefSeq" id="WP_090252906.1">
    <property type="nucleotide sequence ID" value="NZ_FPAS01000006.1"/>
</dbReference>
<protein>
    <submittedName>
        <fullName evidence="1">Uncharacterized protein</fullName>
    </submittedName>
</protein>
<evidence type="ECO:0000313" key="2">
    <source>
        <dbReference type="Proteomes" id="UP000236454"/>
    </source>
</evidence>
<dbReference type="EMBL" id="FPAS01000006">
    <property type="protein sequence ID" value="SFT89935.1"/>
    <property type="molecule type" value="Genomic_DNA"/>
</dbReference>
<dbReference type="OrthoDB" id="8775998at2"/>
<sequence length="169" mass="20283">MKNLTSKEVKTFKRKFPDLKELLKDDETLIDKGIYRKVSVSVFDHWLTAEECIPMIYVDNNKGELDHRRNKFKAFIKTLSEQSEVYAWRYKRHERLHCYKLENRSEIVKKCKFDEMSSLTGKRFGLVFLDLGLVYREGWDWTSQLYFLAEKQLELLKQEAERSGLFILD</sequence>